<keyword evidence="10" id="KW-0998">Cell outer membrane</keyword>
<protein>
    <submittedName>
        <fullName evidence="13">Outer membrane protein (Porin)</fullName>
    </submittedName>
</protein>
<sequence>MTNRSYKIKFTVAAFAGFFASVEAYSQSSVTLYGVVDQSIRYTTSADAENKSSVQLTNGAITNSRWGLKGSEDLGGNLKAFFALEDGFEPQSGQVDGALFGRKAYVGLSNEIGSVKLGRQDSEAFTFYGSKFDPLTVANYVATEWPFFLSEGRVNNTVNYDGRFSGLDIGASYGFGQQAGSLSANSYWGAHASYTQAQFAIGTVYQQFRDTQSHTQEMWGASARYTLGLAELYLGYLGGSDATGVLDKELLNNPSRTVIYGSYVTNPRRDLIVYTGVDYQVTPTVEIRSAFYYDSMKNVNGLSGNSGKRYTGVVVAEYSLSKATQVYATADYNEVKGGAYTELPGKSNSAGLAVGLRHSF</sequence>
<keyword evidence="6 11" id="KW-0732">Signal</keyword>
<keyword evidence="5" id="KW-0812">Transmembrane</keyword>
<evidence type="ECO:0000259" key="12">
    <source>
        <dbReference type="Pfam" id="PF13609"/>
    </source>
</evidence>
<feature type="signal peptide" evidence="11">
    <location>
        <begin position="1"/>
        <end position="24"/>
    </location>
</feature>
<keyword evidence="7" id="KW-0406">Ion transport</keyword>
<feature type="chain" id="PRO_5013288242" evidence="11">
    <location>
        <begin position="25"/>
        <end position="360"/>
    </location>
</feature>
<reference evidence="13 14" key="1">
    <citation type="submission" date="2017-03" db="EMBL/GenBank/DDBJ databases">
        <title>Genome analysis of strain PAMC 26510.</title>
        <authorList>
            <person name="Oh H.-M."/>
            <person name="Yang J.-A."/>
        </authorList>
    </citation>
    <scope>NUCLEOTIDE SEQUENCE [LARGE SCALE GENOMIC DNA]</scope>
    <source>
        <strain evidence="13 14">PAMC 26510</strain>
    </source>
</reference>
<dbReference type="InterPro" id="IPR033900">
    <property type="entry name" value="Gram_neg_porin_domain"/>
</dbReference>
<gene>
    <name evidence="13" type="ORF">PAMC26510_17355</name>
</gene>
<dbReference type="GO" id="GO:0046930">
    <property type="term" value="C:pore complex"/>
    <property type="evidence" value="ECO:0007669"/>
    <property type="project" value="UniProtKB-KW"/>
</dbReference>
<evidence type="ECO:0000256" key="4">
    <source>
        <dbReference type="ARBA" id="ARBA00022452"/>
    </source>
</evidence>
<organism evidence="13 14">
    <name type="scientific">Caballeronia sordidicola</name>
    <name type="common">Burkholderia sordidicola</name>
    <dbReference type="NCBI Taxonomy" id="196367"/>
    <lineage>
        <taxon>Bacteria</taxon>
        <taxon>Pseudomonadati</taxon>
        <taxon>Pseudomonadota</taxon>
        <taxon>Betaproteobacteria</taxon>
        <taxon>Burkholderiales</taxon>
        <taxon>Burkholderiaceae</taxon>
        <taxon>Caballeronia</taxon>
    </lineage>
</organism>
<evidence type="ECO:0000256" key="10">
    <source>
        <dbReference type="ARBA" id="ARBA00023237"/>
    </source>
</evidence>
<keyword evidence="4" id="KW-1134">Transmembrane beta strand</keyword>
<dbReference type="CDD" id="cd00342">
    <property type="entry name" value="gram_neg_porins"/>
    <property type="match status" value="1"/>
</dbReference>
<dbReference type="Pfam" id="PF13609">
    <property type="entry name" value="Porin_4"/>
    <property type="match status" value="1"/>
</dbReference>
<dbReference type="AlphaFoldDB" id="A0A2C9XW41"/>
<keyword evidence="3" id="KW-0813">Transport</keyword>
<comment type="subunit">
    <text evidence="2">Homotrimer.</text>
</comment>
<dbReference type="PANTHER" id="PTHR34501">
    <property type="entry name" value="PROTEIN YDDL-RELATED"/>
    <property type="match status" value="1"/>
</dbReference>
<evidence type="ECO:0000256" key="1">
    <source>
        <dbReference type="ARBA" id="ARBA00004571"/>
    </source>
</evidence>
<dbReference type="PANTHER" id="PTHR34501:SF9">
    <property type="entry name" value="MAJOR OUTER MEMBRANE PROTEIN P.IA"/>
    <property type="match status" value="1"/>
</dbReference>
<comment type="subcellular location">
    <subcellularLocation>
        <location evidence="1">Cell outer membrane</location>
        <topology evidence="1">Multi-pass membrane protein</topology>
    </subcellularLocation>
</comment>
<evidence type="ECO:0000313" key="14">
    <source>
        <dbReference type="Proteomes" id="UP000194546"/>
    </source>
</evidence>
<evidence type="ECO:0000256" key="3">
    <source>
        <dbReference type="ARBA" id="ARBA00022448"/>
    </source>
</evidence>
<accession>A0A2C9XW41</accession>
<dbReference type="PRINTS" id="PR00184">
    <property type="entry name" value="NEISSPPORIN"/>
</dbReference>
<dbReference type="Gene3D" id="2.40.160.10">
    <property type="entry name" value="Porin"/>
    <property type="match status" value="1"/>
</dbReference>
<dbReference type="GO" id="GO:0009279">
    <property type="term" value="C:cell outer membrane"/>
    <property type="evidence" value="ECO:0007669"/>
    <property type="project" value="UniProtKB-SubCell"/>
</dbReference>
<dbReference type="GO" id="GO:0015288">
    <property type="term" value="F:porin activity"/>
    <property type="evidence" value="ECO:0007669"/>
    <property type="project" value="UniProtKB-KW"/>
</dbReference>
<evidence type="ECO:0000256" key="11">
    <source>
        <dbReference type="SAM" id="SignalP"/>
    </source>
</evidence>
<name>A0A2C9XW41_CABSO</name>
<keyword evidence="9" id="KW-0472">Membrane</keyword>
<evidence type="ECO:0000313" key="13">
    <source>
        <dbReference type="EMBL" id="OTP74099.1"/>
    </source>
</evidence>
<proteinExistence type="predicted"/>
<comment type="caution">
    <text evidence="13">The sequence shown here is derived from an EMBL/GenBank/DDBJ whole genome shotgun (WGS) entry which is preliminary data.</text>
</comment>
<dbReference type="GO" id="GO:0006811">
    <property type="term" value="P:monoatomic ion transport"/>
    <property type="evidence" value="ECO:0007669"/>
    <property type="project" value="UniProtKB-KW"/>
</dbReference>
<evidence type="ECO:0000256" key="9">
    <source>
        <dbReference type="ARBA" id="ARBA00023136"/>
    </source>
</evidence>
<evidence type="ECO:0000256" key="5">
    <source>
        <dbReference type="ARBA" id="ARBA00022692"/>
    </source>
</evidence>
<dbReference type="InterPro" id="IPR023614">
    <property type="entry name" value="Porin_dom_sf"/>
</dbReference>
<evidence type="ECO:0000256" key="6">
    <source>
        <dbReference type="ARBA" id="ARBA00022729"/>
    </source>
</evidence>
<dbReference type="InterPro" id="IPR002299">
    <property type="entry name" value="Porin_Neis"/>
</dbReference>
<feature type="domain" description="Porin" evidence="12">
    <location>
        <begin position="13"/>
        <end position="337"/>
    </location>
</feature>
<keyword evidence="8" id="KW-0626">Porin</keyword>
<evidence type="ECO:0000256" key="7">
    <source>
        <dbReference type="ARBA" id="ARBA00023065"/>
    </source>
</evidence>
<evidence type="ECO:0000256" key="8">
    <source>
        <dbReference type="ARBA" id="ARBA00023114"/>
    </source>
</evidence>
<dbReference type="EMBL" id="NBTY01000091">
    <property type="protein sequence ID" value="OTP74099.1"/>
    <property type="molecule type" value="Genomic_DNA"/>
</dbReference>
<evidence type="ECO:0000256" key="2">
    <source>
        <dbReference type="ARBA" id="ARBA00011233"/>
    </source>
</evidence>
<dbReference type="Proteomes" id="UP000194546">
    <property type="component" value="Unassembled WGS sequence"/>
</dbReference>
<dbReference type="SUPFAM" id="SSF56935">
    <property type="entry name" value="Porins"/>
    <property type="match status" value="1"/>
</dbReference>
<dbReference type="InterPro" id="IPR050298">
    <property type="entry name" value="Gram-neg_bact_OMP"/>
</dbReference>